<feature type="region of interest" description="Disordered" evidence="1">
    <location>
        <begin position="864"/>
        <end position="897"/>
    </location>
</feature>
<dbReference type="EMBL" id="BKCJ010000001">
    <property type="protein sequence ID" value="GEU28148.1"/>
    <property type="molecule type" value="Genomic_DNA"/>
</dbReference>
<reference evidence="2" key="1">
    <citation type="journal article" date="2019" name="Sci. Rep.">
        <title>Draft genome of Tanacetum cinerariifolium, the natural source of mosquito coil.</title>
        <authorList>
            <person name="Yamashiro T."/>
            <person name="Shiraishi A."/>
            <person name="Satake H."/>
            <person name="Nakayama K."/>
        </authorList>
    </citation>
    <scope>NUCLEOTIDE SEQUENCE</scope>
</reference>
<feature type="compositionally biased region" description="Low complexity" evidence="1">
    <location>
        <begin position="1096"/>
        <end position="1122"/>
    </location>
</feature>
<name>A0A699GH61_TANCI</name>
<gene>
    <name evidence="2" type="ORF">Tci_000126</name>
</gene>
<evidence type="ECO:0000313" key="2">
    <source>
        <dbReference type="EMBL" id="GEU28148.1"/>
    </source>
</evidence>
<proteinExistence type="predicted"/>
<feature type="compositionally biased region" description="Basic residues" evidence="1">
    <location>
        <begin position="1175"/>
        <end position="1186"/>
    </location>
</feature>
<feature type="compositionally biased region" description="Basic residues" evidence="1">
    <location>
        <begin position="1123"/>
        <end position="1140"/>
    </location>
</feature>
<protein>
    <submittedName>
        <fullName evidence="2">Uncharacterized protein</fullName>
    </submittedName>
</protein>
<feature type="compositionally biased region" description="Basic residues" evidence="1">
    <location>
        <begin position="1194"/>
        <end position="1205"/>
    </location>
</feature>
<accession>A0A699GH61</accession>
<comment type="caution">
    <text evidence="2">The sequence shown here is derived from an EMBL/GenBank/DDBJ whole genome shotgun (WGS) entry which is preliminary data.</text>
</comment>
<sequence length="1408" mass="149748">MLVRQLDAPEARLAGMGRQVRDGRAQHDGAVAGRRGLHVPDHGARFHPLRDRLAEHGQRPGEEDRAQQPACRQAAPRVQPRHLLAKAVLHHGVLKAAAQGEHHVARIAVVAGVDKARQGAVVTLVEHIVEVDRGRPARVDLVFEHGAPHGAPAHVRRHRADGAVARTLAVDACAHGEVAQRALWLVGGPQAHDVFGREAVERQAAAVDVFQVSGLVEGVAGKDVPAFEDFTADLGVQALAAHLAGIGVAVVVVAAGVAGAVILLRAVFLHHAEQRHRGIDAAPEQRALHARFIVGAHQRFERSARFLLFVLRREDVGVAGIRIPVRVDGVDQSRIRRQARVFALVGGRYRRRAAGGHRVPDGARPAHAAAHDQLERVGQLQSHRAVRADLARFADPRFAGGGKDEVFRRLGEIGVEAVDVEGVVIAAHAINGARFGVRVGDARHQFVAPAQRVELAGDVGVHAGQLVLGDGVRGAQRAATGDGIDRHAGARVLHVVLLLDERGGDLQRPVVVEVVRQVRKRAAVAVVLAVPRGAQEGGAGQIEVLAVAVAGQAVEERAAFDFFGAERQVDLGLWRHIVFERGEQGGAAAVGVVDKGFLVLVVRHHARAQAAVGIEHAAGVELQAVVVPRSGLGHHLGGVGGQRPFAHQVDGAARIARALQQARRAAQHFHAVVDGGARVEIAGAAIHAAVERHAVVLHGGQVEAARINVFAALRALLDGHARGAGQGVVDGGEILLVEQLARDHADRLRNVLQCLLALADADRAGGVGASAFGDGAGLGGHRHRHQGLHGGVFAARGPQRDHGAVDVGGQAAVLQQQVQRIARGHAPVDGGRGFAGHQRRLHHQLEPGLARQRIQRGRQRLRGNADFHRGGGRWRRTGLGMGAGGNSAQGEGDGQRQRRTLRMVRTNPNPATKIILATRHDIGHRAVLAQRHRQHARQHAAEVLQPVRIESARHAQRRDGRIGDPQAGAAVAAEFRQHLRQRRVVEGEAAVAPRGDAGCRYLADIAALSIGVGRNALAGAQFDGGRAVGGRGAGAGHAHPAFFHRHLHVAGAGDVRRMAHREAGADHAALRAVRDRARRPRGCRYRAAARCRRAASRPAAGRARCGSRPRTAVAAASGAMPAARRRPPRRRPSPARHVAQKRPGPPASGGVRAMPGSLAMPWPPCRPRAGAAGARCRRRARRRAAPSRRASAPARRRGQDRRAARRRTAVLLRATRRARGARTSPAPADRAAAGLHGVLDVALHHGDGNAHLLRHLRLRQAVEFMQDERFAAAQRQCVDGCQHGLYRLRGHGGGFRFAGGGGGQRVEDVELRFGIGHVAAHGVAPVTVDQQVAGSAVQQCARFGNGFARMLQGQHAGIAFLRQVGSGVAVVDCARQKIEQFSVIACDHSHPKPWGDEFRLQAGFEYGG</sequence>
<organism evidence="2">
    <name type="scientific">Tanacetum cinerariifolium</name>
    <name type="common">Dalmatian daisy</name>
    <name type="synonym">Chrysanthemum cinerariifolium</name>
    <dbReference type="NCBI Taxonomy" id="118510"/>
    <lineage>
        <taxon>Eukaryota</taxon>
        <taxon>Viridiplantae</taxon>
        <taxon>Streptophyta</taxon>
        <taxon>Embryophyta</taxon>
        <taxon>Tracheophyta</taxon>
        <taxon>Spermatophyta</taxon>
        <taxon>Magnoliopsida</taxon>
        <taxon>eudicotyledons</taxon>
        <taxon>Gunneridae</taxon>
        <taxon>Pentapetalae</taxon>
        <taxon>asterids</taxon>
        <taxon>campanulids</taxon>
        <taxon>Asterales</taxon>
        <taxon>Asteraceae</taxon>
        <taxon>Asteroideae</taxon>
        <taxon>Anthemideae</taxon>
        <taxon>Anthemidinae</taxon>
        <taxon>Tanacetum</taxon>
    </lineage>
</organism>
<feature type="region of interest" description="Disordered" evidence="1">
    <location>
        <begin position="1096"/>
        <end position="1205"/>
    </location>
</feature>
<evidence type="ECO:0000256" key="1">
    <source>
        <dbReference type="SAM" id="MobiDB-lite"/>
    </source>
</evidence>